<dbReference type="InterPro" id="IPR008927">
    <property type="entry name" value="6-PGluconate_DH-like_C_sf"/>
</dbReference>
<feature type="binding site" evidence="9">
    <location>
        <position position="259"/>
    </location>
    <ligand>
        <name>substrate</name>
    </ligand>
</feature>
<dbReference type="Gene3D" id="3.40.50.720">
    <property type="entry name" value="NAD(P)-binding Rossmann-like Domain"/>
    <property type="match status" value="2"/>
</dbReference>
<dbReference type="InterPro" id="IPR028357">
    <property type="entry name" value="UDPglc_DH_bac"/>
</dbReference>
<dbReference type="GO" id="GO:0003979">
    <property type="term" value="F:UDP-glucose 6-dehydrogenase activity"/>
    <property type="evidence" value="ECO:0007669"/>
    <property type="project" value="UniProtKB-EC"/>
</dbReference>
<evidence type="ECO:0000256" key="3">
    <source>
        <dbReference type="ARBA" id="ARBA00012954"/>
    </source>
</evidence>
<dbReference type="SUPFAM" id="SSF48179">
    <property type="entry name" value="6-phosphogluconate dehydrogenase C-terminal domain-like"/>
    <property type="match status" value="1"/>
</dbReference>
<dbReference type="InterPro" id="IPR013328">
    <property type="entry name" value="6PGD_dom2"/>
</dbReference>
<evidence type="ECO:0000313" key="12">
    <source>
        <dbReference type="EMBL" id="PCC98410.1"/>
    </source>
</evidence>
<feature type="domain" description="UDP-glucose/GDP-mannose dehydrogenase C-terminal" evidence="11">
    <location>
        <begin position="309"/>
        <end position="396"/>
    </location>
</feature>
<dbReference type="InterPro" id="IPR001732">
    <property type="entry name" value="UDP-Glc/GDP-Man_DH_N"/>
</dbReference>
<dbReference type="AlphaFoldDB" id="A0AA91U0K2"/>
<feature type="binding site" evidence="9">
    <location>
        <position position="206"/>
    </location>
    <ligand>
        <name>substrate</name>
    </ligand>
</feature>
<dbReference type="InterPro" id="IPR036220">
    <property type="entry name" value="UDP-Glc/GDP-Man_DH_C_sf"/>
</dbReference>
<feature type="binding site" evidence="10">
    <location>
        <position position="127"/>
    </location>
    <ligand>
        <name>NAD(+)</name>
        <dbReference type="ChEBI" id="CHEBI:57540"/>
    </ligand>
</feature>
<sequence>MVQGVQRFMRKIAVVGTGYVGLSNAVLLAQHNQVIALDIIREKVELLNDRVSPIEDADISEYLNNRKLNLTATLDKREALCGAEYVIIATPTDYDPQNNYFNTSTVETVIADVLAINPGAVMIIKSTVPVGYTQALKKITSSENIIFSPEFLREGKALHDNLYPSRIIVGEQSERAKVFAGLLQQGAIKKDVRVLLTDSTEAEAIKLFSNTFLAMRVAYFNELDSYAQVHGLDTKHIIEGVGLDPRIGSHYNNPSFGYGGYCLPKDTKQLLANYDQVPNSLIKAIVEANRTRKDFIADSIIAKNPKVVGIYRLVMKSGSDNFRASAIQGVMKRIKAKGIEVVVYEPVLEEAAFFGSRVVNDLDEFMKVSDVIVANRPEEALAGVMDKVYTRDIFGVDS</sequence>
<feature type="binding site" evidence="9">
    <location>
        <begin position="251"/>
        <end position="255"/>
    </location>
    <ligand>
        <name>substrate</name>
    </ligand>
</feature>
<evidence type="ECO:0000256" key="9">
    <source>
        <dbReference type="PIRSR" id="PIRSR500134-2"/>
    </source>
</evidence>
<evidence type="ECO:0000256" key="5">
    <source>
        <dbReference type="ARBA" id="ARBA00023027"/>
    </source>
</evidence>
<accession>A0AA91U0K2</accession>
<feature type="binding site" evidence="9">
    <location>
        <position position="316"/>
    </location>
    <ligand>
        <name>substrate</name>
    </ligand>
</feature>
<reference evidence="12 14" key="1">
    <citation type="submission" date="2017-09" db="EMBL/GenBank/DDBJ databases">
        <title>Bacterial and phytoplankton interrelationship in Kongsfjorden, an Arctic fjord.</title>
        <authorList>
            <person name="Sinha R."/>
            <person name="Krishnan K."/>
        </authorList>
    </citation>
    <scope>NUCLEOTIDE SEQUENCE [LARGE SCALE GENOMIC DNA]</scope>
    <source>
        <strain evidence="12 14">58</strain>
    </source>
</reference>
<keyword evidence="15" id="KW-1185">Reference proteome</keyword>
<dbReference type="EMBL" id="NWMT01000202">
    <property type="protein sequence ID" value="PCC98410.1"/>
    <property type="molecule type" value="Genomic_DNA"/>
</dbReference>
<dbReference type="NCBIfam" id="TIGR03026">
    <property type="entry name" value="NDP-sugDHase"/>
    <property type="match status" value="1"/>
</dbReference>
<dbReference type="EC" id="1.1.1.22" evidence="3 7"/>
<dbReference type="PANTHER" id="PTHR43750:SF2">
    <property type="entry name" value="UDP-GLUCOSE 6-DEHYDROGENASE"/>
    <property type="match status" value="1"/>
</dbReference>
<dbReference type="InterPro" id="IPR017476">
    <property type="entry name" value="UDP-Glc/GDP-Man"/>
</dbReference>
<evidence type="ECO:0000256" key="8">
    <source>
        <dbReference type="PIRSR" id="PIRSR500134-1"/>
    </source>
</evidence>
<dbReference type="InterPro" id="IPR036291">
    <property type="entry name" value="NAD(P)-bd_dom_sf"/>
</dbReference>
<comment type="catalytic activity">
    <reaction evidence="6 7">
        <text>UDP-alpha-D-glucose + 2 NAD(+) + H2O = UDP-alpha-D-glucuronate + 2 NADH + 3 H(+)</text>
        <dbReference type="Rhea" id="RHEA:23596"/>
        <dbReference type="ChEBI" id="CHEBI:15377"/>
        <dbReference type="ChEBI" id="CHEBI:15378"/>
        <dbReference type="ChEBI" id="CHEBI:57540"/>
        <dbReference type="ChEBI" id="CHEBI:57945"/>
        <dbReference type="ChEBI" id="CHEBI:58052"/>
        <dbReference type="ChEBI" id="CHEBI:58885"/>
        <dbReference type="EC" id="1.1.1.22"/>
    </reaction>
</comment>
<dbReference type="InterPro" id="IPR014027">
    <property type="entry name" value="UDP-Glc/GDP-Man_DH_C"/>
</dbReference>
<evidence type="ECO:0000313" key="13">
    <source>
        <dbReference type="EMBL" id="QFY57683.1"/>
    </source>
</evidence>
<evidence type="ECO:0000259" key="11">
    <source>
        <dbReference type="SMART" id="SM00984"/>
    </source>
</evidence>
<feature type="binding site" evidence="10">
    <location>
        <position position="43"/>
    </location>
    <ligand>
        <name>NAD(+)</name>
        <dbReference type="ChEBI" id="CHEBI:57540"/>
    </ligand>
</feature>
<dbReference type="PANTHER" id="PTHR43750">
    <property type="entry name" value="UDP-GLUCOSE 6-DEHYDROGENASE TUAD"/>
    <property type="match status" value="1"/>
</dbReference>
<feature type="binding site" evidence="10">
    <location>
        <position position="154"/>
    </location>
    <ligand>
        <name>NAD(+)</name>
        <dbReference type="ChEBI" id="CHEBI:57540"/>
    </ligand>
</feature>
<evidence type="ECO:0000313" key="14">
    <source>
        <dbReference type="Proteomes" id="UP000243750"/>
    </source>
</evidence>
<dbReference type="EMBL" id="CP033116">
    <property type="protein sequence ID" value="QFY57683.1"/>
    <property type="molecule type" value="Genomic_DNA"/>
</dbReference>
<evidence type="ECO:0000256" key="10">
    <source>
        <dbReference type="PIRSR" id="PIRSR500134-3"/>
    </source>
</evidence>
<keyword evidence="4 7" id="KW-0560">Oxidoreductase</keyword>
<dbReference type="Gene3D" id="1.10.1040.10">
    <property type="entry name" value="N-(1-d-carboxylethyl)-l-norvaline Dehydrogenase, domain 2"/>
    <property type="match status" value="1"/>
</dbReference>
<proteinExistence type="inferred from homology"/>
<dbReference type="PIRSF" id="PIRSF500134">
    <property type="entry name" value="UDPglc_DH_bac"/>
    <property type="match status" value="1"/>
</dbReference>
<comment type="pathway">
    <text evidence="1">Nucleotide-sugar biosynthesis; UDP-alpha-D-glucuronate biosynthesis; UDP-alpha-D-glucuronate from UDP-alpha-D-glucose: step 1/1.</text>
</comment>
<keyword evidence="5 7" id="KW-0520">NAD</keyword>
<reference evidence="13 15" key="2">
    <citation type="submission" date="2018-10" db="EMBL/GenBank/DDBJ databases">
        <title>Complete genome sequence of Pseudomonas pelagia strain Kongs-67.</title>
        <authorList>
            <person name="Sinha R.K."/>
            <person name="Krishnan K."/>
        </authorList>
    </citation>
    <scope>NUCLEOTIDE SEQUENCE [LARGE SCALE GENOMIC DNA]</scope>
    <source>
        <strain evidence="13 15">Kongs-67</strain>
    </source>
</reference>
<dbReference type="Pfam" id="PF03720">
    <property type="entry name" value="UDPG_MGDP_dh_C"/>
    <property type="match status" value="1"/>
</dbReference>
<dbReference type="InterPro" id="IPR014026">
    <property type="entry name" value="UDP-Glc/GDP-Man_DH_dimer"/>
</dbReference>
<protein>
    <recommendedName>
        <fullName evidence="3 7">UDP-glucose 6-dehydrogenase</fullName>
        <ecNumber evidence="3 7">1.1.1.22</ecNumber>
    </recommendedName>
</protein>
<evidence type="ECO:0000256" key="7">
    <source>
        <dbReference type="PIRNR" id="PIRNR000124"/>
    </source>
</evidence>
<dbReference type="SMART" id="SM00984">
    <property type="entry name" value="UDPG_MGDP_dh_C"/>
    <property type="match status" value="1"/>
</dbReference>
<feature type="active site" description="Nucleophile" evidence="8">
    <location>
        <position position="262"/>
    </location>
</feature>
<gene>
    <name evidence="12" type="ORF">CO192_15690</name>
    <name evidence="13" type="ORF">EAO82_15705</name>
</gene>
<evidence type="ECO:0000256" key="6">
    <source>
        <dbReference type="ARBA" id="ARBA00047473"/>
    </source>
</evidence>
<feature type="binding site" evidence="10">
    <location>
        <position position="92"/>
    </location>
    <ligand>
        <name>NAD(+)</name>
        <dbReference type="ChEBI" id="CHEBI:57540"/>
    </ligand>
</feature>
<comment type="similarity">
    <text evidence="2 7">Belongs to the UDP-glucose/GDP-mannose dehydrogenase family.</text>
</comment>
<dbReference type="GO" id="GO:0000271">
    <property type="term" value="P:polysaccharide biosynthetic process"/>
    <property type="evidence" value="ECO:0007669"/>
    <property type="project" value="InterPro"/>
</dbReference>
<dbReference type="Proteomes" id="UP000344571">
    <property type="component" value="Chromosome"/>
</dbReference>
<feature type="binding site" evidence="9">
    <location>
        <position position="315"/>
    </location>
    <ligand>
        <name>substrate</name>
    </ligand>
</feature>
<dbReference type="Pfam" id="PF03721">
    <property type="entry name" value="UDPG_MGDP_dh_N"/>
    <property type="match status" value="1"/>
</dbReference>
<dbReference type="GO" id="GO:0051287">
    <property type="term" value="F:NAD binding"/>
    <property type="evidence" value="ECO:0007669"/>
    <property type="project" value="InterPro"/>
</dbReference>
<dbReference type="SUPFAM" id="SSF52413">
    <property type="entry name" value="UDP-glucose/GDP-mannose dehydrogenase C-terminal domain"/>
    <property type="match status" value="1"/>
</dbReference>
<feature type="binding site" evidence="9">
    <location>
        <begin position="151"/>
        <end position="154"/>
    </location>
    <ligand>
        <name>substrate</name>
    </ligand>
</feature>
<dbReference type="Pfam" id="PF00984">
    <property type="entry name" value="UDPG_MGDP_dh"/>
    <property type="match status" value="1"/>
</dbReference>
<evidence type="ECO:0000313" key="15">
    <source>
        <dbReference type="Proteomes" id="UP000344571"/>
    </source>
</evidence>
<dbReference type="PIRSF" id="PIRSF000124">
    <property type="entry name" value="UDPglc_GDPman_dh"/>
    <property type="match status" value="1"/>
</dbReference>
<feature type="binding site" evidence="10">
    <location>
        <position position="38"/>
    </location>
    <ligand>
        <name>NAD(+)</name>
        <dbReference type="ChEBI" id="CHEBI:57540"/>
    </ligand>
</feature>
<feature type="binding site" evidence="10">
    <location>
        <position position="323"/>
    </location>
    <ligand>
        <name>NAD(+)</name>
        <dbReference type="ChEBI" id="CHEBI:57540"/>
    </ligand>
</feature>
<organism evidence="12 14">
    <name type="scientific">Halopseudomonas pelagia</name>
    <dbReference type="NCBI Taxonomy" id="553151"/>
    <lineage>
        <taxon>Bacteria</taxon>
        <taxon>Pseudomonadati</taxon>
        <taxon>Pseudomonadota</taxon>
        <taxon>Gammaproteobacteria</taxon>
        <taxon>Pseudomonadales</taxon>
        <taxon>Pseudomonadaceae</taxon>
        <taxon>Halopseudomonas</taxon>
    </lineage>
</organism>
<name>A0AA91U0K2_9GAMM</name>
<feature type="binding site" evidence="10">
    <location>
        <position position="265"/>
    </location>
    <ligand>
        <name>NAD(+)</name>
        <dbReference type="ChEBI" id="CHEBI:57540"/>
    </ligand>
</feature>
<evidence type="ECO:0000256" key="4">
    <source>
        <dbReference type="ARBA" id="ARBA00023002"/>
    </source>
</evidence>
<evidence type="ECO:0000256" key="2">
    <source>
        <dbReference type="ARBA" id="ARBA00006601"/>
    </source>
</evidence>
<evidence type="ECO:0000256" key="1">
    <source>
        <dbReference type="ARBA" id="ARBA00004701"/>
    </source>
</evidence>
<dbReference type="Proteomes" id="UP000243750">
    <property type="component" value="Unassembled WGS sequence"/>
</dbReference>
<dbReference type="SUPFAM" id="SSF51735">
    <property type="entry name" value="NAD(P)-binding Rossmann-fold domains"/>
    <property type="match status" value="1"/>
</dbReference>